<feature type="domain" description="Transcription termination and cleavage factor C-terminal" evidence="4">
    <location>
        <begin position="209"/>
        <end position="241"/>
    </location>
</feature>
<feature type="compositionally biased region" description="Pro residues" evidence="3">
    <location>
        <begin position="115"/>
        <end position="132"/>
    </location>
</feature>
<dbReference type="Pfam" id="PF14327">
    <property type="entry name" value="CSTF2_hinge"/>
    <property type="match status" value="1"/>
</dbReference>
<organism evidence="6">
    <name type="scientific">Dichomitus squalens</name>
    <dbReference type="NCBI Taxonomy" id="114155"/>
    <lineage>
        <taxon>Eukaryota</taxon>
        <taxon>Fungi</taxon>
        <taxon>Dikarya</taxon>
        <taxon>Basidiomycota</taxon>
        <taxon>Agaricomycotina</taxon>
        <taxon>Agaricomycetes</taxon>
        <taxon>Polyporales</taxon>
        <taxon>Polyporaceae</taxon>
        <taxon>Dichomitus</taxon>
    </lineage>
</organism>
<evidence type="ECO:0008006" key="7">
    <source>
        <dbReference type="Google" id="ProtNLM"/>
    </source>
</evidence>
<gene>
    <name evidence="6" type="ORF">BD311DRAFT_746209</name>
</gene>
<dbReference type="Gene3D" id="1.10.20.70">
    <property type="entry name" value="Transcription termination and cleavage factor, C-terminal domain"/>
    <property type="match status" value="1"/>
</dbReference>
<feature type="domain" description="Cleavage stimulation factor subunit 2 hinge" evidence="5">
    <location>
        <begin position="5"/>
        <end position="59"/>
    </location>
</feature>
<feature type="compositionally biased region" description="Pro residues" evidence="3">
    <location>
        <begin position="151"/>
        <end position="197"/>
    </location>
</feature>
<dbReference type="AlphaFoldDB" id="A0A4Q9N2S0"/>
<evidence type="ECO:0000259" key="4">
    <source>
        <dbReference type="Pfam" id="PF14304"/>
    </source>
</evidence>
<protein>
    <recommendedName>
        <fullName evidence="7">Cleavage stimulation factor subunit 2 hinge domain-containing protein</fullName>
    </recommendedName>
</protein>
<feature type="region of interest" description="Disordered" evidence="3">
    <location>
        <begin position="91"/>
        <end position="205"/>
    </location>
</feature>
<comment type="subcellular location">
    <subcellularLocation>
        <location evidence="1">Nucleus</location>
    </subcellularLocation>
</comment>
<keyword evidence="2" id="KW-0539">Nucleus</keyword>
<dbReference type="GO" id="GO:0005847">
    <property type="term" value="C:mRNA cleavage and polyadenylation specificity factor complex"/>
    <property type="evidence" value="ECO:0007669"/>
    <property type="project" value="TreeGrafter"/>
</dbReference>
<name>A0A4Q9N2S0_9APHY</name>
<dbReference type="Pfam" id="PF14304">
    <property type="entry name" value="CSTF_C"/>
    <property type="match status" value="1"/>
</dbReference>
<evidence type="ECO:0000256" key="1">
    <source>
        <dbReference type="ARBA" id="ARBA00004123"/>
    </source>
</evidence>
<dbReference type="InterPro" id="IPR025742">
    <property type="entry name" value="CSTF2_hinge"/>
</dbReference>
<dbReference type="GO" id="GO:0031124">
    <property type="term" value="P:mRNA 3'-end processing"/>
    <property type="evidence" value="ECO:0007669"/>
    <property type="project" value="InterPro"/>
</dbReference>
<evidence type="ECO:0000259" key="5">
    <source>
        <dbReference type="Pfam" id="PF14327"/>
    </source>
</evidence>
<evidence type="ECO:0000256" key="2">
    <source>
        <dbReference type="ARBA" id="ARBA00023242"/>
    </source>
</evidence>
<reference evidence="6" key="1">
    <citation type="submission" date="2019-01" db="EMBL/GenBank/DDBJ databases">
        <title>Draft genome sequences of three monokaryotic isolates of the white-rot basidiomycete fungus Dichomitus squalens.</title>
        <authorList>
            <consortium name="DOE Joint Genome Institute"/>
            <person name="Lopez S.C."/>
            <person name="Andreopoulos B."/>
            <person name="Pangilinan J."/>
            <person name="Lipzen A."/>
            <person name="Riley R."/>
            <person name="Ahrendt S."/>
            <person name="Ng V."/>
            <person name="Barry K."/>
            <person name="Daum C."/>
            <person name="Grigoriev I.V."/>
            <person name="Hilden K.S."/>
            <person name="Makela M.R."/>
            <person name="de Vries R.P."/>
        </authorList>
    </citation>
    <scope>NUCLEOTIDE SEQUENCE [LARGE SCALE GENOMIC DNA]</scope>
    <source>
        <strain evidence="6">OM18370.1</strain>
    </source>
</reference>
<dbReference type="InterPro" id="IPR026896">
    <property type="entry name" value="CSTF_C"/>
</dbReference>
<dbReference type="OrthoDB" id="272703at2759"/>
<evidence type="ECO:0000256" key="3">
    <source>
        <dbReference type="SAM" id="MobiDB-lite"/>
    </source>
</evidence>
<dbReference type="PANTHER" id="PTHR45735:SF2">
    <property type="entry name" value="CLEAVAGE STIMULATION FACTOR SUBUNIT 2"/>
    <property type="match status" value="1"/>
</dbReference>
<sequence>MAAPTIPEEQLLELLLTLKRTTAAEAKAILNQQPQIAYALMTVMVNINAVKMEVVQEILAKYGALPGAPRAPQATAPPAIPSQPPSAIPPHMQAQIPPPRGATPTYPVHAAVPPGGYPPQSYPSGPPAPPAAPNRGYGTPPPNQLPGFGTAPPPVPPAPQALPQPPHVPGLPHAQPPPHTQLPHMPQPPPAPAPAAPQLPDALTGLPDDQKALIMRVIAMTREEVYAMPPADRENIIKLRTTLGLPS</sequence>
<proteinExistence type="predicted"/>
<evidence type="ECO:0000313" key="6">
    <source>
        <dbReference type="EMBL" id="TBU34465.1"/>
    </source>
</evidence>
<dbReference type="PANTHER" id="PTHR45735">
    <property type="entry name" value="CLEAVAGE STIMULATION FACTOR SUBUNIT 2"/>
    <property type="match status" value="1"/>
</dbReference>
<dbReference type="GO" id="GO:0003729">
    <property type="term" value="F:mRNA binding"/>
    <property type="evidence" value="ECO:0007669"/>
    <property type="project" value="TreeGrafter"/>
</dbReference>
<accession>A0A4Q9N2S0</accession>
<dbReference type="EMBL" id="ML143388">
    <property type="protein sequence ID" value="TBU34465.1"/>
    <property type="molecule type" value="Genomic_DNA"/>
</dbReference>
<dbReference type="InterPro" id="IPR038192">
    <property type="entry name" value="CSTF_C_sf"/>
</dbReference>
<dbReference type="Proteomes" id="UP000292957">
    <property type="component" value="Unassembled WGS sequence"/>
</dbReference>